<evidence type="ECO:0000313" key="3">
    <source>
        <dbReference type="Proteomes" id="UP000660380"/>
    </source>
</evidence>
<feature type="transmembrane region" description="Helical" evidence="1">
    <location>
        <begin position="41"/>
        <end position="63"/>
    </location>
</feature>
<reference evidence="2 3" key="1">
    <citation type="journal article" date="2020" name="ISME J.">
        <title>Comparative genomics reveals insights into cyanobacterial evolution and habitat adaptation.</title>
        <authorList>
            <person name="Chen M.Y."/>
            <person name="Teng W.K."/>
            <person name="Zhao L."/>
            <person name="Hu C.X."/>
            <person name="Zhou Y.K."/>
            <person name="Han B.P."/>
            <person name="Song L.R."/>
            <person name="Shu W.S."/>
        </authorList>
    </citation>
    <scope>NUCLEOTIDE SEQUENCE [LARGE SCALE GENOMIC DNA]</scope>
    <source>
        <strain evidence="2 3">FACHB-248</strain>
    </source>
</reference>
<keyword evidence="3" id="KW-1185">Reference proteome</keyword>
<protein>
    <submittedName>
        <fullName evidence="2">Uncharacterized protein</fullName>
    </submittedName>
</protein>
<sequence>MFKKIFFCSVDSGDSIRRNIEVNSSGQNSGFKPIIGIFSEFWVFTGVFIGGVAALLFIVLPLLKGNRKTHKNESQRDNTTSLVWGDLSQAFTEEVEFLSTEELLNWFYTRRAVKKSNENIVAFSTAGSIVSGKFSDVIRNEAEEKYYITQGFYNKINDEVLEFRVIKAANIDDSLLRNHQDGSVNLYK</sequence>
<organism evidence="2 3">
    <name type="scientific">Scytonema hofmannii FACHB-248</name>
    <dbReference type="NCBI Taxonomy" id="1842502"/>
    <lineage>
        <taxon>Bacteria</taxon>
        <taxon>Bacillati</taxon>
        <taxon>Cyanobacteriota</taxon>
        <taxon>Cyanophyceae</taxon>
        <taxon>Nostocales</taxon>
        <taxon>Scytonemataceae</taxon>
        <taxon>Scytonema</taxon>
    </lineage>
</organism>
<evidence type="ECO:0000256" key="1">
    <source>
        <dbReference type="SAM" id="Phobius"/>
    </source>
</evidence>
<dbReference type="EMBL" id="JACJTA010000088">
    <property type="protein sequence ID" value="MBD2608261.1"/>
    <property type="molecule type" value="Genomic_DNA"/>
</dbReference>
<keyword evidence="1" id="KW-1133">Transmembrane helix</keyword>
<keyword evidence="1" id="KW-0472">Membrane</keyword>
<dbReference type="Proteomes" id="UP000660380">
    <property type="component" value="Unassembled WGS sequence"/>
</dbReference>
<accession>A0ABR8GXJ1</accession>
<name>A0ABR8GXJ1_9CYAN</name>
<proteinExistence type="predicted"/>
<dbReference type="RefSeq" id="WP_029637553.1">
    <property type="nucleotide sequence ID" value="NZ_JACJTA010000088.1"/>
</dbReference>
<gene>
    <name evidence="2" type="ORF">H6G81_28040</name>
</gene>
<comment type="caution">
    <text evidence="2">The sequence shown here is derived from an EMBL/GenBank/DDBJ whole genome shotgun (WGS) entry which is preliminary data.</text>
</comment>
<evidence type="ECO:0000313" key="2">
    <source>
        <dbReference type="EMBL" id="MBD2608261.1"/>
    </source>
</evidence>
<keyword evidence="1" id="KW-0812">Transmembrane</keyword>